<evidence type="ECO:0000313" key="4">
    <source>
        <dbReference type="Proteomes" id="UP001500767"/>
    </source>
</evidence>
<comment type="caution">
    <text evidence="3">The sequence shown here is derived from an EMBL/GenBank/DDBJ whole genome shotgun (WGS) entry which is preliminary data.</text>
</comment>
<proteinExistence type="predicted"/>
<keyword evidence="2" id="KW-0812">Transmembrane</keyword>
<protein>
    <recommendedName>
        <fullName evidence="5">DUF4233 domain-containing protein</fullName>
    </recommendedName>
</protein>
<accession>A0ABP6WYR8</accession>
<dbReference type="RefSeq" id="WP_204911862.1">
    <property type="nucleotide sequence ID" value="NZ_BAAAYR010000001.1"/>
</dbReference>
<feature type="compositionally biased region" description="Acidic residues" evidence="1">
    <location>
        <begin position="129"/>
        <end position="144"/>
    </location>
</feature>
<keyword evidence="2" id="KW-1133">Transmembrane helix</keyword>
<keyword evidence="4" id="KW-1185">Reference proteome</keyword>
<dbReference type="Proteomes" id="UP001500767">
    <property type="component" value="Unassembled WGS sequence"/>
</dbReference>
<feature type="transmembrane region" description="Helical" evidence="2">
    <location>
        <begin position="36"/>
        <end position="55"/>
    </location>
</feature>
<sequence>MTTLAARTALGVLTGAIALVAMLRLVAGAFTGGMSGFALVVTLVAMVPWVGYVTWRARRSRLAPRTALLALGLDVLGLVLVWVLVFGPVLALALSFAAFVLVWLGDRPLRTGNRVDTYVRVEELRVPEPDELEDADTTGEEPGDEGSPASRRA</sequence>
<dbReference type="EMBL" id="BAAAYR010000001">
    <property type="protein sequence ID" value="GAA3557681.1"/>
    <property type="molecule type" value="Genomic_DNA"/>
</dbReference>
<evidence type="ECO:0008006" key="5">
    <source>
        <dbReference type="Google" id="ProtNLM"/>
    </source>
</evidence>
<organism evidence="3 4">
    <name type="scientific">Microlunatus spumicola</name>
    <dbReference type="NCBI Taxonomy" id="81499"/>
    <lineage>
        <taxon>Bacteria</taxon>
        <taxon>Bacillati</taxon>
        <taxon>Actinomycetota</taxon>
        <taxon>Actinomycetes</taxon>
        <taxon>Propionibacteriales</taxon>
        <taxon>Propionibacteriaceae</taxon>
        <taxon>Microlunatus</taxon>
    </lineage>
</organism>
<feature type="transmembrane region" description="Helical" evidence="2">
    <location>
        <begin position="67"/>
        <end position="83"/>
    </location>
</feature>
<feature type="transmembrane region" description="Helical" evidence="2">
    <location>
        <begin position="89"/>
        <end position="105"/>
    </location>
</feature>
<evidence type="ECO:0000256" key="2">
    <source>
        <dbReference type="SAM" id="Phobius"/>
    </source>
</evidence>
<feature type="transmembrane region" description="Helical" evidence="2">
    <location>
        <begin position="12"/>
        <end position="30"/>
    </location>
</feature>
<feature type="region of interest" description="Disordered" evidence="1">
    <location>
        <begin position="126"/>
        <end position="153"/>
    </location>
</feature>
<gene>
    <name evidence="3" type="ORF">GCM10022197_11180</name>
</gene>
<evidence type="ECO:0000313" key="3">
    <source>
        <dbReference type="EMBL" id="GAA3557681.1"/>
    </source>
</evidence>
<reference evidence="4" key="1">
    <citation type="journal article" date="2019" name="Int. J. Syst. Evol. Microbiol.">
        <title>The Global Catalogue of Microorganisms (GCM) 10K type strain sequencing project: providing services to taxonomists for standard genome sequencing and annotation.</title>
        <authorList>
            <consortium name="The Broad Institute Genomics Platform"/>
            <consortium name="The Broad Institute Genome Sequencing Center for Infectious Disease"/>
            <person name="Wu L."/>
            <person name="Ma J."/>
        </authorList>
    </citation>
    <scope>NUCLEOTIDE SEQUENCE [LARGE SCALE GENOMIC DNA]</scope>
    <source>
        <strain evidence="4">JCM 16540</strain>
    </source>
</reference>
<keyword evidence="2" id="KW-0472">Membrane</keyword>
<name>A0ABP6WYR8_9ACTN</name>
<evidence type="ECO:0000256" key="1">
    <source>
        <dbReference type="SAM" id="MobiDB-lite"/>
    </source>
</evidence>